<protein>
    <submittedName>
        <fullName evidence="1">Uncharacterized protein</fullName>
    </submittedName>
</protein>
<dbReference type="Proteomes" id="UP000283509">
    <property type="component" value="Unassembled WGS sequence"/>
</dbReference>
<gene>
    <name evidence="1" type="ORF">C7M84_015343</name>
</gene>
<organism evidence="1 2">
    <name type="scientific">Penaeus vannamei</name>
    <name type="common">Whiteleg shrimp</name>
    <name type="synonym">Litopenaeus vannamei</name>
    <dbReference type="NCBI Taxonomy" id="6689"/>
    <lineage>
        <taxon>Eukaryota</taxon>
        <taxon>Metazoa</taxon>
        <taxon>Ecdysozoa</taxon>
        <taxon>Arthropoda</taxon>
        <taxon>Crustacea</taxon>
        <taxon>Multicrustacea</taxon>
        <taxon>Malacostraca</taxon>
        <taxon>Eumalacostraca</taxon>
        <taxon>Eucarida</taxon>
        <taxon>Decapoda</taxon>
        <taxon>Dendrobranchiata</taxon>
        <taxon>Penaeoidea</taxon>
        <taxon>Penaeidae</taxon>
        <taxon>Penaeus</taxon>
    </lineage>
</organism>
<evidence type="ECO:0000313" key="1">
    <source>
        <dbReference type="EMBL" id="ROT66621.1"/>
    </source>
</evidence>
<dbReference type="EMBL" id="QCYY01002916">
    <property type="protein sequence ID" value="ROT66621.1"/>
    <property type="molecule type" value="Genomic_DNA"/>
</dbReference>
<reference evidence="1 2" key="2">
    <citation type="submission" date="2019-01" db="EMBL/GenBank/DDBJ databases">
        <title>The decoding of complex shrimp genome reveals the adaptation for benthos swimmer, frequently molting mechanism and breeding impact on genome.</title>
        <authorList>
            <person name="Sun Y."/>
            <person name="Gao Y."/>
            <person name="Yu Y."/>
        </authorList>
    </citation>
    <scope>NUCLEOTIDE SEQUENCE [LARGE SCALE GENOMIC DNA]</scope>
    <source>
        <tissue evidence="1">Muscle</tissue>
    </source>
</reference>
<reference evidence="1 2" key="1">
    <citation type="submission" date="2018-04" db="EMBL/GenBank/DDBJ databases">
        <authorList>
            <person name="Zhang X."/>
            <person name="Yuan J."/>
            <person name="Li F."/>
            <person name="Xiang J."/>
        </authorList>
    </citation>
    <scope>NUCLEOTIDE SEQUENCE [LARGE SCALE GENOMIC DNA]</scope>
    <source>
        <tissue evidence="1">Muscle</tissue>
    </source>
</reference>
<comment type="caution">
    <text evidence="1">The sequence shown here is derived from an EMBL/GenBank/DDBJ whole genome shotgun (WGS) entry which is preliminary data.</text>
</comment>
<proteinExistence type="predicted"/>
<dbReference type="OrthoDB" id="10611068at2759"/>
<evidence type="ECO:0000313" key="2">
    <source>
        <dbReference type="Proteomes" id="UP000283509"/>
    </source>
</evidence>
<name>A0A423SR08_PENVA</name>
<dbReference type="AlphaFoldDB" id="A0A423SR08"/>
<accession>A0A423SR08</accession>
<sequence length="155" mass="16239">MSHKYVSNKAVLKDKGFLSKLGSTLMGRSNPDPFVDVKVQSSITWRKTSDVKARIKTATGTIPVYDDLGEEEMAVLQAEALAAAGGSAPSFSGPAAVAVQTAALAAGFGQEETTQEATTVATYLVKEDYSPEDSEGLAVVSGQKLILVDKSSPNK</sequence>
<keyword evidence="2" id="KW-1185">Reference proteome</keyword>